<dbReference type="RefSeq" id="WP_111417186.1">
    <property type="nucleotide sequence ID" value="NZ_NPEX01000003.1"/>
</dbReference>
<accession>A0A327L6U7</accession>
<evidence type="ECO:0000259" key="7">
    <source>
        <dbReference type="PROSITE" id="PS00623"/>
    </source>
</evidence>
<evidence type="ECO:0000256" key="5">
    <source>
        <dbReference type="PIRSR" id="PIRSR000137-2"/>
    </source>
</evidence>
<dbReference type="PANTHER" id="PTHR11552">
    <property type="entry name" value="GLUCOSE-METHANOL-CHOLINE GMC OXIDOREDUCTASE"/>
    <property type="match status" value="1"/>
</dbReference>
<dbReference type="SUPFAM" id="SSF51905">
    <property type="entry name" value="FAD/NAD(P)-binding domain"/>
    <property type="match status" value="1"/>
</dbReference>
<evidence type="ECO:0000313" key="10">
    <source>
        <dbReference type="Proteomes" id="UP000249130"/>
    </source>
</evidence>
<evidence type="ECO:0000259" key="8">
    <source>
        <dbReference type="PROSITE" id="PS00624"/>
    </source>
</evidence>
<dbReference type="PROSITE" id="PS00624">
    <property type="entry name" value="GMC_OXRED_2"/>
    <property type="match status" value="1"/>
</dbReference>
<keyword evidence="3 6" id="KW-0285">Flavoprotein</keyword>
<feature type="non-terminal residue" evidence="9">
    <location>
        <position position="534"/>
    </location>
</feature>
<evidence type="ECO:0000313" key="9">
    <source>
        <dbReference type="EMBL" id="RAI46056.1"/>
    </source>
</evidence>
<dbReference type="EMBL" id="NPEX01000003">
    <property type="protein sequence ID" value="RAI46056.1"/>
    <property type="molecule type" value="Genomic_DNA"/>
</dbReference>
<comment type="caution">
    <text evidence="9">The sequence shown here is derived from an EMBL/GenBank/DDBJ whole genome shotgun (WGS) entry which is preliminary data.</text>
</comment>
<evidence type="ECO:0000256" key="1">
    <source>
        <dbReference type="ARBA" id="ARBA00001974"/>
    </source>
</evidence>
<dbReference type="Pfam" id="PF00732">
    <property type="entry name" value="GMC_oxred_N"/>
    <property type="match status" value="1"/>
</dbReference>
<evidence type="ECO:0000256" key="3">
    <source>
        <dbReference type="ARBA" id="ARBA00022630"/>
    </source>
</evidence>
<dbReference type="Proteomes" id="UP000249130">
    <property type="component" value="Unassembled WGS sequence"/>
</dbReference>
<dbReference type="InterPro" id="IPR000172">
    <property type="entry name" value="GMC_OxRdtase_N"/>
</dbReference>
<evidence type="ECO:0000256" key="6">
    <source>
        <dbReference type="RuleBase" id="RU003968"/>
    </source>
</evidence>
<keyword evidence="10" id="KW-1185">Reference proteome</keyword>
<feature type="domain" description="Glucose-methanol-choline oxidoreductase N-terminal" evidence="8">
    <location>
        <begin position="255"/>
        <end position="269"/>
    </location>
</feature>
<name>A0A327L6U7_9BRAD</name>
<dbReference type="PANTHER" id="PTHR11552:SF147">
    <property type="entry name" value="CHOLINE DEHYDROGENASE, MITOCHONDRIAL"/>
    <property type="match status" value="1"/>
</dbReference>
<dbReference type="Gene3D" id="3.30.560.10">
    <property type="entry name" value="Glucose Oxidase, domain 3"/>
    <property type="match status" value="1"/>
</dbReference>
<comment type="cofactor">
    <cofactor evidence="1 5">
        <name>FAD</name>
        <dbReference type="ChEBI" id="CHEBI:57692"/>
    </cofactor>
</comment>
<dbReference type="InterPro" id="IPR012132">
    <property type="entry name" value="GMC_OxRdtase"/>
</dbReference>
<dbReference type="AlphaFoldDB" id="A0A327L6U7"/>
<dbReference type="GO" id="GO:0016614">
    <property type="term" value="F:oxidoreductase activity, acting on CH-OH group of donors"/>
    <property type="evidence" value="ECO:0007669"/>
    <property type="project" value="InterPro"/>
</dbReference>
<feature type="domain" description="Glucose-methanol-choline oxidoreductase N-terminal" evidence="7">
    <location>
        <begin position="83"/>
        <end position="106"/>
    </location>
</feature>
<dbReference type="PROSITE" id="PS00623">
    <property type="entry name" value="GMC_OXRED_1"/>
    <property type="match status" value="1"/>
</dbReference>
<dbReference type="InterPro" id="IPR036188">
    <property type="entry name" value="FAD/NAD-bd_sf"/>
</dbReference>
<reference evidence="9 10" key="1">
    <citation type="submission" date="2017-07" db="EMBL/GenBank/DDBJ databases">
        <title>Draft Genome Sequences of Select Purple Nonsulfur Bacteria.</title>
        <authorList>
            <person name="Lasarre B."/>
            <person name="Mckinlay J.B."/>
        </authorList>
    </citation>
    <scope>NUCLEOTIDE SEQUENCE [LARGE SCALE GENOMIC DNA]</scope>
    <source>
        <strain evidence="9 10">DSM 5909</strain>
    </source>
</reference>
<sequence>MTTRSFDYVIVGAGSAGCTLAARLTEDPDVRVLLLEAGGWDRDPLVHLPLGWGRILQKRLHDWGYETEPDPGTGNRAIECMRGKILGGSSSVNAMAYVRGHRSDYDRWAGDGAAGWSYADALPYFRKQESWEEGASEYRGGDGPVATQRSRYADPLIDAYVAAAEEAGLPYNPDYNGAEQFGIARMQKTVRKGRRASTSAAYLRPVLSRPNLSLRVHALVHRVVIEGGRAVGVTFAADGAIETVRAEREVILSGGSINSPQLLMLSGIGDPDALAALGIGVTAARPAVGKNLQDHVAALVMYGRRTPGPVHHYMRMDRLALAIAQGYVLGTGFASDLPGGLTAFAKTDPALAVPDTQMLFIAGPLGAAPYWPGQTGFADTYSCRIVLLRPESRGEIALRSADPAAHPLIRQRLLATDKDWTTLKRAVDVFRDIGRRSPLAPFTTGEIGPLAAAGAGEFERVVRGTAVTAHHPCGTCRMGAADDPRAVVDPELRVIGVDGLRVIDASVFPDLVGGNINGPVIMIAERAADLIRVR</sequence>
<dbReference type="InterPro" id="IPR007867">
    <property type="entry name" value="GMC_OxRtase_C"/>
</dbReference>
<keyword evidence="4 5" id="KW-0274">FAD</keyword>
<dbReference type="PROSITE" id="PS51257">
    <property type="entry name" value="PROKAR_LIPOPROTEIN"/>
    <property type="match status" value="1"/>
</dbReference>
<feature type="binding site" evidence="5">
    <location>
        <position position="220"/>
    </location>
    <ligand>
        <name>FAD</name>
        <dbReference type="ChEBI" id="CHEBI:57692"/>
    </ligand>
</feature>
<dbReference type="SUPFAM" id="SSF54373">
    <property type="entry name" value="FAD-linked reductases, C-terminal domain"/>
    <property type="match status" value="1"/>
</dbReference>
<dbReference type="GO" id="GO:0050660">
    <property type="term" value="F:flavin adenine dinucleotide binding"/>
    <property type="evidence" value="ECO:0007669"/>
    <property type="project" value="InterPro"/>
</dbReference>
<protein>
    <submittedName>
        <fullName evidence="9">Dehydrogenase</fullName>
    </submittedName>
</protein>
<organism evidence="9 10">
    <name type="scientific">Rhodoplanes roseus</name>
    <dbReference type="NCBI Taxonomy" id="29409"/>
    <lineage>
        <taxon>Bacteria</taxon>
        <taxon>Pseudomonadati</taxon>
        <taxon>Pseudomonadota</taxon>
        <taxon>Alphaproteobacteria</taxon>
        <taxon>Hyphomicrobiales</taxon>
        <taxon>Nitrobacteraceae</taxon>
        <taxon>Rhodoplanes</taxon>
    </lineage>
</organism>
<proteinExistence type="inferred from homology"/>
<dbReference type="OrthoDB" id="9785276at2"/>
<evidence type="ECO:0000256" key="4">
    <source>
        <dbReference type="ARBA" id="ARBA00022827"/>
    </source>
</evidence>
<dbReference type="Pfam" id="PF05199">
    <property type="entry name" value="GMC_oxred_C"/>
    <property type="match status" value="1"/>
</dbReference>
<gene>
    <name evidence="9" type="ORF">CH341_00905</name>
</gene>
<dbReference type="Gene3D" id="3.50.50.60">
    <property type="entry name" value="FAD/NAD(P)-binding domain"/>
    <property type="match status" value="1"/>
</dbReference>
<comment type="similarity">
    <text evidence="2 6">Belongs to the GMC oxidoreductase family.</text>
</comment>
<evidence type="ECO:0000256" key="2">
    <source>
        <dbReference type="ARBA" id="ARBA00010790"/>
    </source>
</evidence>
<dbReference type="PIRSF" id="PIRSF000137">
    <property type="entry name" value="Alcohol_oxidase"/>
    <property type="match status" value="1"/>
</dbReference>